<name>R4YJN3_OLEAN</name>
<feature type="transmembrane region" description="Helical" evidence="1">
    <location>
        <begin position="21"/>
        <end position="40"/>
    </location>
</feature>
<dbReference type="AlphaFoldDB" id="R4YJN3"/>
<dbReference type="EMBL" id="FO203512">
    <property type="protein sequence ID" value="CCK74546.1"/>
    <property type="molecule type" value="Genomic_DNA"/>
</dbReference>
<dbReference type="KEGG" id="oai:OLEAN_C03700"/>
<sequence length="140" mass="14694">MFLNAAGNKLANIKYSKQGGLGLPIALFIITIMSLIAVAVNRLGESSSQAFSQNLLSSRAFYAAESGAQLRAQRVLSSAPCACGTSADVAYDFTAVGLNQCRAATNCTSFVADGDTYCTLVSIGRCDNANAERAIEVRLK</sequence>
<gene>
    <name evidence="2" type="primary">mshP</name>
    <name evidence="2" type="ORF">OLEAN_C03700</name>
</gene>
<keyword evidence="1" id="KW-1133">Transmembrane helix</keyword>
<keyword evidence="3" id="KW-1185">Reference proteome</keyword>
<proteinExistence type="predicted"/>
<reference evidence="2 3" key="1">
    <citation type="journal article" date="2013" name="Nat. Commun.">
        <title>Genome sequence and functional genomic analysis of the oil-degrading bacterium Oleispira antarctica.</title>
        <authorList>
            <person name="Kube M."/>
            <person name="Chernikova T.N."/>
            <person name="Al-Ramahi Y."/>
            <person name="Beloqui A."/>
            <person name="Lopez-Cortez N."/>
            <person name="Guazzaroni M.E."/>
            <person name="Heipieper H.J."/>
            <person name="Klages S."/>
            <person name="Kotsyurbenko O.R."/>
            <person name="Langer I."/>
            <person name="Nechitaylo T.Y."/>
            <person name="Lunsdorf H."/>
            <person name="Fernandez M."/>
            <person name="Juarez S."/>
            <person name="Ciordia S."/>
            <person name="Singer A."/>
            <person name="Kagan O."/>
            <person name="Egorova O."/>
            <person name="Petit P.A."/>
            <person name="Stogios P."/>
            <person name="Kim Y."/>
            <person name="Tchigvintsev A."/>
            <person name="Flick R."/>
            <person name="Denaro R."/>
            <person name="Genovese M."/>
            <person name="Albar J.P."/>
            <person name="Reva O.N."/>
            <person name="Martinez-Gomariz M."/>
            <person name="Tran H."/>
            <person name="Ferrer M."/>
            <person name="Savchenko A."/>
            <person name="Yakunin A.F."/>
            <person name="Yakimov M.M."/>
            <person name="Golyshina O.V."/>
            <person name="Reinhardt R."/>
            <person name="Golyshin P.N."/>
        </authorList>
    </citation>
    <scope>NUCLEOTIDE SEQUENCE [LARGE SCALE GENOMIC DNA]</scope>
</reference>
<keyword evidence="1" id="KW-0472">Membrane</keyword>
<evidence type="ECO:0000313" key="2">
    <source>
        <dbReference type="EMBL" id="CCK74546.1"/>
    </source>
</evidence>
<accession>R4YJN3</accession>
<protein>
    <submittedName>
        <fullName evidence="2">MSHA biogenesis protein MshP</fullName>
    </submittedName>
</protein>
<evidence type="ECO:0000256" key="1">
    <source>
        <dbReference type="SAM" id="Phobius"/>
    </source>
</evidence>
<dbReference type="Proteomes" id="UP000032749">
    <property type="component" value="Chromosome"/>
</dbReference>
<dbReference type="HOGENOM" id="CLU_123901_2_1_6"/>
<keyword evidence="1" id="KW-0812">Transmembrane</keyword>
<evidence type="ECO:0000313" key="3">
    <source>
        <dbReference type="Proteomes" id="UP000032749"/>
    </source>
</evidence>
<dbReference type="STRING" id="698738.OLEAN_C03700"/>
<dbReference type="OrthoDB" id="6118616at2"/>
<organism evidence="2 3">
    <name type="scientific">Oleispira antarctica RB-8</name>
    <dbReference type="NCBI Taxonomy" id="698738"/>
    <lineage>
        <taxon>Bacteria</taxon>
        <taxon>Pseudomonadati</taxon>
        <taxon>Pseudomonadota</taxon>
        <taxon>Gammaproteobacteria</taxon>
        <taxon>Oceanospirillales</taxon>
        <taxon>Oceanospirillaceae</taxon>
        <taxon>Oleispira</taxon>
    </lineage>
</organism>